<keyword evidence="5" id="KW-0032">Aminotransferase</keyword>
<dbReference type="SUPFAM" id="SSF53383">
    <property type="entry name" value="PLP-dependent transferases"/>
    <property type="match status" value="1"/>
</dbReference>
<dbReference type="PANTHER" id="PTHR11808">
    <property type="entry name" value="TRANS-SULFURATION ENZYME FAMILY MEMBER"/>
    <property type="match status" value="1"/>
</dbReference>
<dbReference type="RefSeq" id="WP_302243898.1">
    <property type="nucleotide sequence ID" value="NZ_JAULJQ010000003.1"/>
</dbReference>
<dbReference type="InterPro" id="IPR000277">
    <property type="entry name" value="Cys/Met-Metab_PyrdxlP-dep_enz"/>
</dbReference>
<sequence length="379" mass="40912">MKIQTKLIKAVHTKQNPYSAITTPIFLASTYAQDEINKPGEFEYQRGKNPTTKAFEDSICAVFGANYAHATASGMGAITLALSLLKTGQKVLFCENIYGGTFRYAKQIMENIGIKYELRSDLESLKSLSADVGAIYIETPSNPLLHITDIKKIVALAHANNAIVIADNTFMPLFQSPLALGVDVELHSATKFIGGHGDGLGGVVCTNDKALGTKIGSLKNTLGIALAPFDSYLMLRGLKTMKLRFDAQIANTKKILEFLKSHEAIQKLYFAGGASEHERAVHEAQAGGCLGAVLSFEMSEKYCYERFASSLELFDIASSLGGVESLICHPATMSHASYGEQLMAKIGIKDNLLRLAIGCEDGEDLIADLAKAFAKAKKS</sequence>
<comment type="similarity">
    <text evidence="2 4">Belongs to the trans-sulfuration enzymes family.</text>
</comment>
<dbReference type="PROSITE" id="PS00868">
    <property type="entry name" value="CYS_MET_METAB_PP"/>
    <property type="match status" value="1"/>
</dbReference>
<dbReference type="Gene3D" id="3.40.640.10">
    <property type="entry name" value="Type I PLP-dependent aspartate aminotransferase-like (Major domain)"/>
    <property type="match status" value="1"/>
</dbReference>
<organism evidence="5 6">
    <name type="scientific">Campylobacter magnus</name>
    <dbReference type="NCBI Taxonomy" id="3026462"/>
    <lineage>
        <taxon>Bacteria</taxon>
        <taxon>Pseudomonadati</taxon>
        <taxon>Campylobacterota</taxon>
        <taxon>Epsilonproteobacteria</taxon>
        <taxon>Campylobacterales</taxon>
        <taxon>Campylobacteraceae</taxon>
        <taxon>Campylobacter</taxon>
    </lineage>
</organism>
<comment type="caution">
    <text evidence="5">The sequence shown here is derived from an EMBL/GenBank/DDBJ whole genome shotgun (WGS) entry which is preliminary data.</text>
</comment>
<evidence type="ECO:0000256" key="1">
    <source>
        <dbReference type="ARBA" id="ARBA00001933"/>
    </source>
</evidence>
<keyword evidence="3 4" id="KW-0663">Pyridoxal phosphate</keyword>
<comment type="cofactor">
    <cofactor evidence="1 4">
        <name>pyridoxal 5'-phosphate</name>
        <dbReference type="ChEBI" id="CHEBI:597326"/>
    </cofactor>
</comment>
<evidence type="ECO:0000256" key="2">
    <source>
        <dbReference type="ARBA" id="ARBA00009077"/>
    </source>
</evidence>
<dbReference type="PIRSF" id="PIRSF001434">
    <property type="entry name" value="CGS"/>
    <property type="match status" value="1"/>
</dbReference>
<evidence type="ECO:0000256" key="3">
    <source>
        <dbReference type="ARBA" id="ARBA00022898"/>
    </source>
</evidence>
<dbReference type="InterPro" id="IPR015421">
    <property type="entry name" value="PyrdxlP-dep_Trfase_major"/>
</dbReference>
<dbReference type="GO" id="GO:0008483">
    <property type="term" value="F:transaminase activity"/>
    <property type="evidence" value="ECO:0007669"/>
    <property type="project" value="UniProtKB-KW"/>
</dbReference>
<name>A0ABT8T8M0_9BACT</name>
<dbReference type="Proteomes" id="UP001171111">
    <property type="component" value="Unassembled WGS sequence"/>
</dbReference>
<dbReference type="InterPro" id="IPR054542">
    <property type="entry name" value="Cys_met_metab_PP"/>
</dbReference>
<dbReference type="InterPro" id="IPR015422">
    <property type="entry name" value="PyrdxlP-dep_Trfase_small"/>
</dbReference>
<evidence type="ECO:0000313" key="6">
    <source>
        <dbReference type="Proteomes" id="UP001171111"/>
    </source>
</evidence>
<dbReference type="EMBL" id="JAULJQ010000003">
    <property type="protein sequence ID" value="MDO2409078.1"/>
    <property type="molecule type" value="Genomic_DNA"/>
</dbReference>
<proteinExistence type="inferred from homology"/>
<evidence type="ECO:0000256" key="4">
    <source>
        <dbReference type="RuleBase" id="RU362118"/>
    </source>
</evidence>
<dbReference type="InterPro" id="IPR015424">
    <property type="entry name" value="PyrdxlP-dep_Trfase"/>
</dbReference>
<keyword evidence="6" id="KW-1185">Reference proteome</keyword>
<gene>
    <name evidence="5" type="ORF">Q2362_03050</name>
</gene>
<reference evidence="5 6" key="1">
    <citation type="submission" date="2023-06" db="EMBL/GenBank/DDBJ databases">
        <title>Campylobacter magnum sp. nov., isolated from cecal contents of domestic pigs (Sus scrofa domesticus).</title>
        <authorList>
            <person name="Papic B."/>
            <person name="Gruntar I."/>
        </authorList>
    </citation>
    <scope>NUCLEOTIDE SEQUENCE [LARGE SCALE GENOMIC DNA]</scope>
    <source>
        <strain evidence="6">34484-21</strain>
    </source>
</reference>
<dbReference type="PANTHER" id="PTHR11808:SF15">
    <property type="entry name" value="CYSTATHIONINE GAMMA-LYASE"/>
    <property type="match status" value="1"/>
</dbReference>
<accession>A0ABT8T8M0</accession>
<keyword evidence="5" id="KW-0808">Transferase</keyword>
<dbReference type="Gene3D" id="3.90.1150.10">
    <property type="entry name" value="Aspartate Aminotransferase, domain 1"/>
    <property type="match status" value="1"/>
</dbReference>
<evidence type="ECO:0000313" key="5">
    <source>
        <dbReference type="EMBL" id="MDO2409078.1"/>
    </source>
</evidence>
<dbReference type="Pfam" id="PF01053">
    <property type="entry name" value="Cys_Met_Meta_PP"/>
    <property type="match status" value="1"/>
</dbReference>
<protein>
    <submittedName>
        <fullName evidence="5">PLP-dependent aspartate aminotransferase family protein</fullName>
    </submittedName>
</protein>